<evidence type="ECO:0000313" key="11">
    <source>
        <dbReference type="Proteomes" id="UP000470875"/>
    </source>
</evidence>
<dbReference type="InterPro" id="IPR023232">
    <property type="entry name" value="Glyco_hydro_2_AS"/>
</dbReference>
<dbReference type="EC" id="3.2.1.23" evidence="3"/>
<dbReference type="InterPro" id="IPR023230">
    <property type="entry name" value="Glyco_hydro_2_CS"/>
</dbReference>
<keyword evidence="5" id="KW-0378">Hydrolase</keyword>
<accession>A0A6N7VS76</accession>
<dbReference type="SUPFAM" id="SSF49785">
    <property type="entry name" value="Galactose-binding domain-like"/>
    <property type="match status" value="1"/>
</dbReference>
<sequence length="991" mass="111102">MNQTADYIENTAPGGGSRVAPRANLPTDANSIDLCGTWEFRFWPEVPNEPPTESFGNAPSNLIEVPSHWCLQNPQWGKPIYTNWRFPIPVDPPHIPHSNPTGDYQRCFHLPDDFVTGPEDRIYLRFEGVESVYIVYLNGHYIGWGQGSRLPTEFDVTDWAQDGENTLIIRVSQWSANTYLEDQDQWWLPGIFREITVLQRPGNGIEDAWIEADYEDGTGIIIPRIKASAESWPLTARIPAIDFDHTWDSQEELGAIEVGNVEPWSADCPALYHFELESRGETLSWKIGFRRIEIEGRQLLVNGIPLRLRGVNRHEISSLRGRVFDRAAARADLELMKRHNVNAIRTSHYPPHPHLLDLTDEMGFWVMDECDIETHGFERASWVGNPANDPIYRDNMVDRMQRMVERDKNHASIIFWSLGNESGTGENLAAMSAWVKLRDPNRPLHYEGDHEGVYTDLYSRMYPSLEELRAYSEPSGPLAPAHHEVSRLTPAECARQRERPFLLCEYAHAMGTGPGGIVDYHQAFNSIPGLLGGFVWEWRDHALSPTYQEASKLLYGGDFGEVIHDGNFVCDGLVDGNGQGRGGLAAWAASSSPISTQVTTEWLTITNHYHSRKANLSVQYRLESADGELKSGRLGSVELQAGHSTKMSLTSLIPSFPSASEETWLTFFLTETETRWPANIPPSQLVFPASSAPAPTKHPFVWAKRSGSVLGNATFGPHGELLRIGDFNVLSLTPELWRAPTDNDRGRGPLDYTFSDPGTSLGAGSGQRGTSTADRWDKEHLQHLTHRWLEPRHYKDSISAVVISSAPGERNRLETSITYRANEYGLMCDVTMVPLGQWQGYWGRAGLTLSIPEHAHSLSWCGLGPEETYPDMEAGSYLGHFSLLEPGSSKMPLRPQEWGRRSRLRWATLDFSSKTLAIKFETDDCSISVSDWSNSIIAETPHSWELPPSNDTFISIDLAHHGLGSRSCGPDVRPGHALAPRALRAQFWLST</sequence>
<dbReference type="SUPFAM" id="SSF51445">
    <property type="entry name" value="(Trans)glycosidases"/>
    <property type="match status" value="1"/>
</dbReference>
<dbReference type="InterPro" id="IPR013783">
    <property type="entry name" value="Ig-like_fold"/>
</dbReference>
<feature type="region of interest" description="Disordered" evidence="8">
    <location>
        <begin position="754"/>
        <end position="773"/>
    </location>
</feature>
<keyword evidence="6" id="KW-0326">Glycosidase</keyword>
<dbReference type="InterPro" id="IPR008979">
    <property type="entry name" value="Galactose-bd-like_sf"/>
</dbReference>
<evidence type="ECO:0000256" key="8">
    <source>
        <dbReference type="SAM" id="MobiDB-lite"/>
    </source>
</evidence>
<dbReference type="AlphaFoldDB" id="A0A6N7VS76"/>
<dbReference type="Gene3D" id="3.20.20.80">
    <property type="entry name" value="Glycosidases"/>
    <property type="match status" value="1"/>
</dbReference>
<dbReference type="PRINTS" id="PR00132">
    <property type="entry name" value="GLHYDRLASE2"/>
</dbReference>
<dbReference type="SUPFAM" id="SSF49303">
    <property type="entry name" value="beta-Galactosidase/glucuronidase domain"/>
    <property type="match status" value="1"/>
</dbReference>
<dbReference type="GO" id="GO:0004565">
    <property type="term" value="F:beta-galactosidase activity"/>
    <property type="evidence" value="ECO:0007669"/>
    <property type="project" value="UniProtKB-EC"/>
</dbReference>
<name>A0A6N7VS76_9ACTO</name>
<dbReference type="PANTHER" id="PTHR46323">
    <property type="entry name" value="BETA-GALACTOSIDASE"/>
    <property type="match status" value="1"/>
</dbReference>
<evidence type="ECO:0000256" key="5">
    <source>
        <dbReference type="ARBA" id="ARBA00022801"/>
    </source>
</evidence>
<dbReference type="PROSITE" id="PS00608">
    <property type="entry name" value="GLYCOSYL_HYDROL_F2_2"/>
    <property type="match status" value="1"/>
</dbReference>
<dbReference type="SMART" id="SM01038">
    <property type="entry name" value="Bgal_small_N"/>
    <property type="match status" value="1"/>
</dbReference>
<dbReference type="InterPro" id="IPR011013">
    <property type="entry name" value="Gal_mutarotase_sf_dom"/>
</dbReference>
<evidence type="ECO:0000256" key="2">
    <source>
        <dbReference type="ARBA" id="ARBA00007401"/>
    </source>
</evidence>
<keyword evidence="11" id="KW-1185">Reference proteome</keyword>
<dbReference type="RefSeq" id="WP_154545189.1">
    <property type="nucleotide sequence ID" value="NZ_VULO01000008.1"/>
</dbReference>
<proteinExistence type="inferred from homology"/>
<evidence type="ECO:0000256" key="7">
    <source>
        <dbReference type="ARBA" id="ARBA00032230"/>
    </source>
</evidence>
<dbReference type="Gene3D" id="2.60.40.10">
    <property type="entry name" value="Immunoglobulins"/>
    <property type="match status" value="1"/>
</dbReference>
<dbReference type="Pfam" id="PF02929">
    <property type="entry name" value="Bgal_small_N"/>
    <property type="match status" value="1"/>
</dbReference>
<evidence type="ECO:0000259" key="9">
    <source>
        <dbReference type="SMART" id="SM01038"/>
    </source>
</evidence>
<dbReference type="Pfam" id="PF02837">
    <property type="entry name" value="Glyco_hydro_2_N"/>
    <property type="match status" value="1"/>
</dbReference>
<reference evidence="10 11" key="1">
    <citation type="submission" date="2019-08" db="EMBL/GenBank/DDBJ databases">
        <title>In-depth cultivation of the pig gut microbiome towards novel bacterial diversity and tailored functional studies.</title>
        <authorList>
            <person name="Wylensek D."/>
            <person name="Hitch T.C.A."/>
            <person name="Clavel T."/>
        </authorList>
    </citation>
    <scope>NUCLEOTIDE SEQUENCE [LARGE SCALE GENOMIC DNA]</scope>
    <source>
        <strain evidence="10 11">WB03_NA08</strain>
    </source>
</reference>
<dbReference type="InterPro" id="IPR014718">
    <property type="entry name" value="GH-type_carb-bd"/>
</dbReference>
<dbReference type="InterPro" id="IPR006101">
    <property type="entry name" value="Glyco_hydro_2"/>
</dbReference>
<dbReference type="SUPFAM" id="SSF74650">
    <property type="entry name" value="Galactose mutarotase-like"/>
    <property type="match status" value="1"/>
</dbReference>
<dbReference type="GO" id="GO:0009341">
    <property type="term" value="C:beta-galactosidase complex"/>
    <property type="evidence" value="ECO:0007669"/>
    <property type="project" value="InterPro"/>
</dbReference>
<protein>
    <recommendedName>
        <fullName evidence="4">Beta-galactosidase</fullName>
        <ecNumber evidence="3">3.2.1.23</ecNumber>
    </recommendedName>
    <alternativeName>
        <fullName evidence="7">Lactase</fullName>
    </alternativeName>
</protein>
<comment type="similarity">
    <text evidence="2">Belongs to the glycosyl hydrolase 2 family.</text>
</comment>
<dbReference type="InterPro" id="IPR006104">
    <property type="entry name" value="Glyco_hydro_2_N"/>
</dbReference>
<organism evidence="10 11">
    <name type="scientific">Scrofimicrobium canadense</name>
    <dbReference type="NCBI Taxonomy" id="2652290"/>
    <lineage>
        <taxon>Bacteria</taxon>
        <taxon>Bacillati</taxon>
        <taxon>Actinomycetota</taxon>
        <taxon>Actinomycetes</taxon>
        <taxon>Actinomycetales</taxon>
        <taxon>Actinomycetaceae</taxon>
        <taxon>Scrofimicrobium</taxon>
    </lineage>
</organism>
<dbReference type="Pfam" id="PF02836">
    <property type="entry name" value="Glyco_hydro_2_C"/>
    <property type="match status" value="1"/>
</dbReference>
<dbReference type="PANTHER" id="PTHR46323:SF2">
    <property type="entry name" value="BETA-GALACTOSIDASE"/>
    <property type="match status" value="1"/>
</dbReference>
<evidence type="ECO:0000256" key="1">
    <source>
        <dbReference type="ARBA" id="ARBA00001412"/>
    </source>
</evidence>
<evidence type="ECO:0000256" key="3">
    <source>
        <dbReference type="ARBA" id="ARBA00012756"/>
    </source>
</evidence>
<dbReference type="InterPro" id="IPR004199">
    <property type="entry name" value="B-gal_small/dom_5"/>
</dbReference>
<dbReference type="GO" id="GO:0005990">
    <property type="term" value="P:lactose catabolic process"/>
    <property type="evidence" value="ECO:0007669"/>
    <property type="project" value="TreeGrafter"/>
</dbReference>
<comment type="catalytic activity">
    <reaction evidence="1">
        <text>Hydrolysis of terminal non-reducing beta-D-galactose residues in beta-D-galactosides.</text>
        <dbReference type="EC" id="3.2.1.23"/>
    </reaction>
</comment>
<evidence type="ECO:0000313" key="10">
    <source>
        <dbReference type="EMBL" id="MSS84637.1"/>
    </source>
</evidence>
<evidence type="ECO:0000256" key="4">
    <source>
        <dbReference type="ARBA" id="ARBA00013303"/>
    </source>
</evidence>
<dbReference type="Gene3D" id="2.60.120.260">
    <property type="entry name" value="Galactose-binding domain-like"/>
    <property type="match status" value="1"/>
</dbReference>
<dbReference type="GO" id="GO:0030246">
    <property type="term" value="F:carbohydrate binding"/>
    <property type="evidence" value="ECO:0007669"/>
    <property type="project" value="InterPro"/>
</dbReference>
<dbReference type="PROSITE" id="PS00719">
    <property type="entry name" value="GLYCOSYL_HYDROL_F2_1"/>
    <property type="match status" value="1"/>
</dbReference>
<feature type="region of interest" description="Disordered" evidence="8">
    <location>
        <begin position="1"/>
        <end position="25"/>
    </location>
</feature>
<dbReference type="InterPro" id="IPR006103">
    <property type="entry name" value="Glyco_hydro_2_cat"/>
</dbReference>
<dbReference type="Gene3D" id="2.70.98.10">
    <property type="match status" value="1"/>
</dbReference>
<feature type="domain" description="Beta galactosidase small chain/" evidence="9">
    <location>
        <begin position="709"/>
        <end position="990"/>
    </location>
</feature>
<dbReference type="InterPro" id="IPR036156">
    <property type="entry name" value="Beta-gal/glucu_dom_sf"/>
</dbReference>
<dbReference type="InterPro" id="IPR017853">
    <property type="entry name" value="GH"/>
</dbReference>
<comment type="caution">
    <text evidence="10">The sequence shown here is derived from an EMBL/GenBank/DDBJ whole genome shotgun (WGS) entry which is preliminary data.</text>
</comment>
<gene>
    <name evidence="10" type="ORF">FYJ24_07635</name>
</gene>
<dbReference type="InterPro" id="IPR050347">
    <property type="entry name" value="Bact_Beta-galactosidase"/>
</dbReference>
<dbReference type="EMBL" id="VULO01000008">
    <property type="protein sequence ID" value="MSS84637.1"/>
    <property type="molecule type" value="Genomic_DNA"/>
</dbReference>
<dbReference type="Proteomes" id="UP000470875">
    <property type="component" value="Unassembled WGS sequence"/>
</dbReference>
<evidence type="ECO:0000256" key="6">
    <source>
        <dbReference type="ARBA" id="ARBA00023295"/>
    </source>
</evidence>